<dbReference type="SUPFAM" id="SSF50129">
    <property type="entry name" value="GroES-like"/>
    <property type="match status" value="1"/>
</dbReference>
<name>A0ABV9HE99_9MICO</name>
<dbReference type="PANTHER" id="PTHR43677">
    <property type="entry name" value="SHORT-CHAIN DEHYDROGENASE/REDUCTASE"/>
    <property type="match status" value="1"/>
</dbReference>
<dbReference type="SMART" id="SM00829">
    <property type="entry name" value="PKS_ER"/>
    <property type="match status" value="1"/>
</dbReference>
<proteinExistence type="predicted"/>
<evidence type="ECO:0000259" key="1">
    <source>
        <dbReference type="SMART" id="SM00829"/>
    </source>
</evidence>
<dbReference type="Proteomes" id="UP001596011">
    <property type="component" value="Unassembled WGS sequence"/>
</dbReference>
<dbReference type="Gene3D" id="3.90.180.10">
    <property type="entry name" value="Medium-chain alcohol dehydrogenases, catalytic domain"/>
    <property type="match status" value="1"/>
</dbReference>
<sequence>MGGVDAVIRRGTITGYGFTEGLIPGSEVAGTVTAVGADVDRAWLGRRVWAFTGGTGGYVEHAVVQAAEVVALPEELSSIDAVAFGSSAPVAHFALAHAHFVPGESVLVRGAAGSIGIAAVELAARGGASAVAVTTSSAERGSRLRDLGATHVLDRSGSGDPDAPASFDVIIDIVGGMDTPEFLDRLAPNGRLVLAGAVAGFPAADFGARLLSTFQQSRSVATFSLDTVPTPARDAVRDELFAAAVRGELHAVVHDVLPLAQAAEAHRQMDAGTVFGRIVLVP</sequence>
<protein>
    <submittedName>
        <fullName evidence="2">Zinc-binding dehydrogenase</fullName>
    </submittedName>
</protein>
<dbReference type="InterPro" id="IPR013154">
    <property type="entry name" value="ADH-like_N"/>
</dbReference>
<dbReference type="InterPro" id="IPR020843">
    <property type="entry name" value="ER"/>
</dbReference>
<comment type="caution">
    <text evidence="2">The sequence shown here is derived from an EMBL/GenBank/DDBJ whole genome shotgun (WGS) entry which is preliminary data.</text>
</comment>
<dbReference type="PANTHER" id="PTHR43677:SF4">
    <property type="entry name" value="QUINONE OXIDOREDUCTASE-LIKE PROTEIN 2"/>
    <property type="match status" value="1"/>
</dbReference>
<dbReference type="InterPro" id="IPR011032">
    <property type="entry name" value="GroES-like_sf"/>
</dbReference>
<reference evidence="3" key="1">
    <citation type="journal article" date="2019" name="Int. J. Syst. Evol. Microbiol.">
        <title>The Global Catalogue of Microorganisms (GCM) 10K type strain sequencing project: providing services to taxonomists for standard genome sequencing and annotation.</title>
        <authorList>
            <consortium name="The Broad Institute Genomics Platform"/>
            <consortium name="The Broad Institute Genome Sequencing Center for Infectious Disease"/>
            <person name="Wu L."/>
            <person name="Ma J."/>
        </authorList>
    </citation>
    <scope>NUCLEOTIDE SEQUENCE [LARGE SCALE GENOMIC DNA]</scope>
    <source>
        <strain evidence="3">CCUG 42722</strain>
    </source>
</reference>
<gene>
    <name evidence="2" type="ORF">ACFO6V_09485</name>
</gene>
<dbReference type="InterPro" id="IPR036291">
    <property type="entry name" value="NAD(P)-bd_dom_sf"/>
</dbReference>
<keyword evidence="3" id="KW-1185">Reference proteome</keyword>
<dbReference type="InterPro" id="IPR051397">
    <property type="entry name" value="Zn-ADH-like_protein"/>
</dbReference>
<dbReference type="SUPFAM" id="SSF51735">
    <property type="entry name" value="NAD(P)-binding Rossmann-fold domains"/>
    <property type="match status" value="1"/>
</dbReference>
<organism evidence="2 3">
    <name type="scientific">Promicromonospora alba</name>
    <dbReference type="NCBI Taxonomy" id="1616110"/>
    <lineage>
        <taxon>Bacteria</taxon>
        <taxon>Bacillati</taxon>
        <taxon>Actinomycetota</taxon>
        <taxon>Actinomycetes</taxon>
        <taxon>Micrococcales</taxon>
        <taxon>Promicromonosporaceae</taxon>
        <taxon>Promicromonospora</taxon>
    </lineage>
</organism>
<evidence type="ECO:0000313" key="2">
    <source>
        <dbReference type="EMBL" id="MFC4628462.1"/>
    </source>
</evidence>
<dbReference type="Pfam" id="PF13602">
    <property type="entry name" value="ADH_zinc_N_2"/>
    <property type="match status" value="1"/>
</dbReference>
<dbReference type="Gene3D" id="3.40.50.720">
    <property type="entry name" value="NAD(P)-binding Rossmann-like Domain"/>
    <property type="match status" value="1"/>
</dbReference>
<feature type="domain" description="Enoyl reductase (ER)" evidence="1">
    <location>
        <begin position="2"/>
        <end position="280"/>
    </location>
</feature>
<dbReference type="Pfam" id="PF08240">
    <property type="entry name" value="ADH_N"/>
    <property type="match status" value="1"/>
</dbReference>
<accession>A0ABV9HE99</accession>
<evidence type="ECO:0000313" key="3">
    <source>
        <dbReference type="Proteomes" id="UP001596011"/>
    </source>
</evidence>
<dbReference type="EMBL" id="JBHSFI010000003">
    <property type="protein sequence ID" value="MFC4628462.1"/>
    <property type="molecule type" value="Genomic_DNA"/>
</dbReference>